<evidence type="ECO:0000256" key="8">
    <source>
        <dbReference type="ARBA" id="ARBA00023239"/>
    </source>
</evidence>
<dbReference type="HAMAP" id="MF_00418">
    <property type="entry name" value="DapA"/>
    <property type="match status" value="1"/>
</dbReference>
<dbReference type="InterPro" id="IPR005263">
    <property type="entry name" value="DapA"/>
</dbReference>
<reference evidence="11" key="1">
    <citation type="journal article" date="2014" name="Front. Microbiol.">
        <title>High frequency of phylogenetically diverse reductive dehalogenase-homologous genes in deep subseafloor sedimentary metagenomes.</title>
        <authorList>
            <person name="Kawai M."/>
            <person name="Futagami T."/>
            <person name="Toyoda A."/>
            <person name="Takaki Y."/>
            <person name="Nishi S."/>
            <person name="Hori S."/>
            <person name="Arai W."/>
            <person name="Tsubouchi T."/>
            <person name="Morono Y."/>
            <person name="Uchiyama I."/>
            <person name="Ito T."/>
            <person name="Fujiyama A."/>
            <person name="Inagaki F."/>
            <person name="Takami H."/>
        </authorList>
    </citation>
    <scope>NUCLEOTIDE SEQUENCE</scope>
    <source>
        <strain evidence="11">Expedition CK06-06</strain>
    </source>
</reference>
<evidence type="ECO:0000256" key="4">
    <source>
        <dbReference type="ARBA" id="ARBA00022490"/>
    </source>
</evidence>
<dbReference type="Gene3D" id="3.20.20.70">
    <property type="entry name" value="Aldolase class I"/>
    <property type="match status" value="1"/>
</dbReference>
<dbReference type="Pfam" id="PF00701">
    <property type="entry name" value="DHDPS"/>
    <property type="match status" value="1"/>
</dbReference>
<dbReference type="InterPro" id="IPR013785">
    <property type="entry name" value="Aldolase_TIM"/>
</dbReference>
<dbReference type="AlphaFoldDB" id="X0WWE3"/>
<dbReference type="NCBIfam" id="TIGR00674">
    <property type="entry name" value="dapA"/>
    <property type="match status" value="1"/>
</dbReference>
<evidence type="ECO:0000256" key="5">
    <source>
        <dbReference type="ARBA" id="ARBA00022605"/>
    </source>
</evidence>
<evidence type="ECO:0000256" key="10">
    <source>
        <dbReference type="ARBA" id="ARBA00047836"/>
    </source>
</evidence>
<dbReference type="GO" id="GO:0009089">
    <property type="term" value="P:lysine biosynthetic process via diaminopimelate"/>
    <property type="evidence" value="ECO:0007669"/>
    <property type="project" value="UniProtKB-UniPathway"/>
</dbReference>
<dbReference type="InterPro" id="IPR002220">
    <property type="entry name" value="DapA-like"/>
</dbReference>
<dbReference type="PRINTS" id="PR00146">
    <property type="entry name" value="DHPICSNTHASE"/>
</dbReference>
<comment type="function">
    <text evidence="1">Catalyzes the condensation of (S)-aspartate-beta-semialdehyde [(S)-ASA] and pyruvate to 4-hydroxy-tetrahydrodipicolinate (HTPA).</text>
</comment>
<keyword evidence="9" id="KW-0704">Schiff base</keyword>
<dbReference type="SUPFAM" id="SSF51569">
    <property type="entry name" value="Aldolase"/>
    <property type="match status" value="1"/>
</dbReference>
<accession>X0WWE3</accession>
<evidence type="ECO:0000256" key="6">
    <source>
        <dbReference type="ARBA" id="ARBA00022915"/>
    </source>
</evidence>
<dbReference type="InterPro" id="IPR020625">
    <property type="entry name" value="Schiff_base-form_aldolases_AS"/>
</dbReference>
<gene>
    <name evidence="11" type="ORF">S01H1_63363</name>
</gene>
<keyword evidence="7" id="KW-0457">Lysine biosynthesis</keyword>
<dbReference type="SMART" id="SM01130">
    <property type="entry name" value="DHDPS"/>
    <property type="match status" value="1"/>
</dbReference>
<keyword evidence="6" id="KW-0220">Diaminopimelate biosynthesis</keyword>
<dbReference type="EC" id="4.3.3.7" evidence="3"/>
<proteinExistence type="inferred from homology"/>
<evidence type="ECO:0000256" key="3">
    <source>
        <dbReference type="ARBA" id="ARBA00012086"/>
    </source>
</evidence>
<evidence type="ECO:0000313" key="11">
    <source>
        <dbReference type="EMBL" id="GAG34985.1"/>
    </source>
</evidence>
<evidence type="ECO:0000256" key="1">
    <source>
        <dbReference type="ARBA" id="ARBA00003294"/>
    </source>
</evidence>
<dbReference type="CDD" id="cd00950">
    <property type="entry name" value="DHDPS"/>
    <property type="match status" value="1"/>
</dbReference>
<feature type="non-terminal residue" evidence="11">
    <location>
        <position position="218"/>
    </location>
</feature>
<keyword evidence="8" id="KW-0456">Lyase</keyword>
<organism evidence="11">
    <name type="scientific">marine sediment metagenome</name>
    <dbReference type="NCBI Taxonomy" id="412755"/>
    <lineage>
        <taxon>unclassified sequences</taxon>
        <taxon>metagenomes</taxon>
        <taxon>ecological metagenomes</taxon>
    </lineage>
</organism>
<comment type="pathway">
    <text evidence="2">Amino-acid biosynthesis; L-lysine biosynthesis via DAP pathway; (S)-tetrahydrodipicolinate from L-aspartate: step 3/4.</text>
</comment>
<name>X0WWE3_9ZZZZ</name>
<dbReference type="GO" id="GO:0008840">
    <property type="term" value="F:4-hydroxy-tetrahydrodipicolinate synthase activity"/>
    <property type="evidence" value="ECO:0007669"/>
    <property type="project" value="UniProtKB-EC"/>
</dbReference>
<dbReference type="GO" id="GO:0005829">
    <property type="term" value="C:cytosol"/>
    <property type="evidence" value="ECO:0007669"/>
    <property type="project" value="TreeGrafter"/>
</dbReference>
<sequence length="218" mass="23115">MTALVTPFRDSDVDWPRLDALADRQIDAGTDWLVPCGTTGESPTLTPSEYQQVVEAVIARASGRCPVLVGTGTNSTAETIGRTKYAASVGADAALVVAPYYNRPTQEGLFRHFAKIAESVDLPIVLYNVPIRTGVAISNDVVVRLREGYANIQAVKHATGNLDDVTELLSRCDITVLSGDDCLTWPMMAVGAVGVISVLGNLCPGLLKSLVTAAREGN</sequence>
<dbReference type="PANTHER" id="PTHR12128">
    <property type="entry name" value="DIHYDRODIPICOLINATE SYNTHASE"/>
    <property type="match status" value="1"/>
</dbReference>
<keyword evidence="5" id="KW-0028">Amino-acid biosynthesis</keyword>
<dbReference type="PROSITE" id="PS00666">
    <property type="entry name" value="DHDPS_2"/>
    <property type="match status" value="1"/>
</dbReference>
<keyword evidence="4" id="KW-0963">Cytoplasm</keyword>
<comment type="caution">
    <text evidence="11">The sequence shown here is derived from an EMBL/GenBank/DDBJ whole genome shotgun (WGS) entry which is preliminary data.</text>
</comment>
<evidence type="ECO:0000256" key="7">
    <source>
        <dbReference type="ARBA" id="ARBA00023154"/>
    </source>
</evidence>
<dbReference type="PANTHER" id="PTHR12128:SF66">
    <property type="entry name" value="4-HYDROXY-2-OXOGLUTARATE ALDOLASE, MITOCHONDRIAL"/>
    <property type="match status" value="1"/>
</dbReference>
<dbReference type="GO" id="GO:0019877">
    <property type="term" value="P:diaminopimelate biosynthetic process"/>
    <property type="evidence" value="ECO:0007669"/>
    <property type="project" value="UniProtKB-KW"/>
</dbReference>
<evidence type="ECO:0000256" key="9">
    <source>
        <dbReference type="ARBA" id="ARBA00023270"/>
    </source>
</evidence>
<dbReference type="UniPathway" id="UPA00034">
    <property type="reaction ID" value="UER00017"/>
</dbReference>
<dbReference type="EMBL" id="BARS01041691">
    <property type="protein sequence ID" value="GAG34985.1"/>
    <property type="molecule type" value="Genomic_DNA"/>
</dbReference>
<protein>
    <recommendedName>
        <fullName evidence="3">4-hydroxy-tetrahydrodipicolinate synthase</fullName>
        <ecNumber evidence="3">4.3.3.7</ecNumber>
    </recommendedName>
</protein>
<evidence type="ECO:0000256" key="2">
    <source>
        <dbReference type="ARBA" id="ARBA00005120"/>
    </source>
</evidence>
<comment type="catalytic activity">
    <reaction evidence="10">
        <text>L-aspartate 4-semialdehyde + pyruvate = (2S,4S)-4-hydroxy-2,3,4,5-tetrahydrodipicolinate + H2O + H(+)</text>
        <dbReference type="Rhea" id="RHEA:34171"/>
        <dbReference type="ChEBI" id="CHEBI:15361"/>
        <dbReference type="ChEBI" id="CHEBI:15377"/>
        <dbReference type="ChEBI" id="CHEBI:15378"/>
        <dbReference type="ChEBI" id="CHEBI:67139"/>
        <dbReference type="ChEBI" id="CHEBI:537519"/>
        <dbReference type="EC" id="4.3.3.7"/>
    </reaction>
</comment>